<accession>A0A4R2RK93</accession>
<dbReference type="AlphaFoldDB" id="A0A4R2RK93"/>
<gene>
    <name evidence="1" type="ORF">EDD73_12024</name>
</gene>
<protein>
    <submittedName>
        <fullName evidence="1">Uncharacterized protein</fullName>
    </submittedName>
</protein>
<name>A0A4R2RK93_9FIRM</name>
<keyword evidence="2" id="KW-1185">Reference proteome</keyword>
<comment type="caution">
    <text evidence="1">The sequence shown here is derived from an EMBL/GenBank/DDBJ whole genome shotgun (WGS) entry which is preliminary data.</text>
</comment>
<evidence type="ECO:0000313" key="2">
    <source>
        <dbReference type="Proteomes" id="UP000294813"/>
    </source>
</evidence>
<organism evidence="1 2">
    <name type="scientific">Heliophilum fasciatum</name>
    <dbReference type="NCBI Taxonomy" id="35700"/>
    <lineage>
        <taxon>Bacteria</taxon>
        <taxon>Bacillati</taxon>
        <taxon>Bacillota</taxon>
        <taxon>Clostridia</taxon>
        <taxon>Eubacteriales</taxon>
        <taxon>Heliobacteriaceae</taxon>
        <taxon>Heliophilum</taxon>
    </lineage>
</organism>
<dbReference type="EMBL" id="SLXT01000020">
    <property type="protein sequence ID" value="TCP62607.1"/>
    <property type="molecule type" value="Genomic_DNA"/>
</dbReference>
<dbReference type="Proteomes" id="UP000294813">
    <property type="component" value="Unassembled WGS sequence"/>
</dbReference>
<evidence type="ECO:0000313" key="1">
    <source>
        <dbReference type="EMBL" id="TCP62607.1"/>
    </source>
</evidence>
<sequence length="285" mass="31930">MMNAERRIIGRRCLGALILLPLLFAAIAGLAWISFRYGPWHRIAEAAPWEVQRRVIDERGGSLAITFRPWQPGEGLLDEQGRYWQVTEVSEQAIQVKSASPADRWAEDDLVSRWGPACQLRFPDDGGRGTVVLITEISDKVQWETLEPLTQAVQRVGYEVVVEDATKIDQLRLQAWAEKGPAAIVRIHQQTTPLWSNGEPDRRPAIGVALNHVRVAANSRFAERWALALPAPERPLVFWHRQASQQHLCPRMLDLWVPPAVPGELAQAEKRMDALGGALGRALDS</sequence>
<reference evidence="1 2" key="1">
    <citation type="submission" date="2019-03" db="EMBL/GenBank/DDBJ databases">
        <title>Genomic Encyclopedia of Type Strains, Phase IV (KMG-IV): sequencing the most valuable type-strain genomes for metagenomic binning, comparative biology and taxonomic classification.</title>
        <authorList>
            <person name="Goeker M."/>
        </authorList>
    </citation>
    <scope>NUCLEOTIDE SEQUENCE [LARGE SCALE GENOMIC DNA]</scope>
    <source>
        <strain evidence="1 2">DSM 11170</strain>
    </source>
</reference>
<proteinExistence type="predicted"/>